<name>A0A382EEP4_9ZZZZ</name>
<dbReference type="EMBL" id="UINC01043827">
    <property type="protein sequence ID" value="SVB48413.1"/>
    <property type="molecule type" value="Genomic_DNA"/>
</dbReference>
<gene>
    <name evidence="1" type="ORF">METZ01_LOCUS201267</name>
</gene>
<proteinExistence type="predicted"/>
<sequence length="70" mass="8070">MDLPTNVLLSDKFSEFSSKVTVLHEKRKQLIVEYKKMYEEHKAAVAAIDAEAIELQETFTGEKRVSQKKN</sequence>
<protein>
    <submittedName>
        <fullName evidence="1">Uncharacterized protein</fullName>
    </submittedName>
</protein>
<organism evidence="1">
    <name type="scientific">marine metagenome</name>
    <dbReference type="NCBI Taxonomy" id="408172"/>
    <lineage>
        <taxon>unclassified sequences</taxon>
        <taxon>metagenomes</taxon>
        <taxon>ecological metagenomes</taxon>
    </lineage>
</organism>
<evidence type="ECO:0000313" key="1">
    <source>
        <dbReference type="EMBL" id="SVB48413.1"/>
    </source>
</evidence>
<dbReference type="AlphaFoldDB" id="A0A382EEP4"/>
<accession>A0A382EEP4</accession>
<reference evidence="1" key="1">
    <citation type="submission" date="2018-05" db="EMBL/GenBank/DDBJ databases">
        <authorList>
            <person name="Lanie J.A."/>
            <person name="Ng W.-L."/>
            <person name="Kazmierczak K.M."/>
            <person name="Andrzejewski T.M."/>
            <person name="Davidsen T.M."/>
            <person name="Wayne K.J."/>
            <person name="Tettelin H."/>
            <person name="Glass J.I."/>
            <person name="Rusch D."/>
            <person name="Podicherti R."/>
            <person name="Tsui H.-C.T."/>
            <person name="Winkler M.E."/>
        </authorList>
    </citation>
    <scope>NUCLEOTIDE SEQUENCE</scope>
</reference>